<reference evidence="1" key="1">
    <citation type="submission" date="2022-04" db="EMBL/GenBank/DDBJ databases">
        <title>Carnegiea gigantea Genome sequencing and assembly v2.</title>
        <authorList>
            <person name="Copetti D."/>
            <person name="Sanderson M.J."/>
            <person name="Burquez A."/>
            <person name="Wojciechowski M.F."/>
        </authorList>
    </citation>
    <scope>NUCLEOTIDE SEQUENCE</scope>
    <source>
        <strain evidence="1">SGP5-SGP5p</strain>
        <tissue evidence="1">Aerial part</tissue>
    </source>
</reference>
<name>A0A9Q1QFS1_9CARY</name>
<comment type="caution">
    <text evidence="1">The sequence shown here is derived from an EMBL/GenBank/DDBJ whole genome shotgun (WGS) entry which is preliminary data.</text>
</comment>
<accession>A0A9Q1QFS1</accession>
<dbReference type="AlphaFoldDB" id="A0A9Q1QFS1"/>
<proteinExistence type="predicted"/>
<dbReference type="Gene3D" id="3.10.450.10">
    <property type="match status" value="1"/>
</dbReference>
<sequence>MRPVNLVFLPEFPEFAICLLLNRKTVVSHTFLSNFCASLVHPDLCTMLHLILLYSLGTDSILMQLRMILQPELVLADVSQDYAHKNGELKHALSELPNHADCSLFYHSCAEFRFVRSMLSLTWFYEPFPSLTDEHAMRYAAWALETYNEKNKANLELVEIHEAQYCRNGFGTYYRFLISTTDRNRNGSTRSYKVEFRRAPLRHIHLLCFEPCQGCADEL</sequence>
<gene>
    <name evidence="1" type="ORF">Cgig2_007730</name>
</gene>
<dbReference type="EMBL" id="JAKOGI010000238">
    <property type="protein sequence ID" value="KAJ8438885.1"/>
    <property type="molecule type" value="Genomic_DNA"/>
</dbReference>
<dbReference type="InterPro" id="IPR046350">
    <property type="entry name" value="Cystatin_sf"/>
</dbReference>
<evidence type="ECO:0000313" key="1">
    <source>
        <dbReference type="EMBL" id="KAJ8438885.1"/>
    </source>
</evidence>
<protein>
    <submittedName>
        <fullName evidence="1">Uncharacterized protein</fullName>
    </submittedName>
</protein>
<organism evidence="1 2">
    <name type="scientific">Carnegiea gigantea</name>
    <dbReference type="NCBI Taxonomy" id="171969"/>
    <lineage>
        <taxon>Eukaryota</taxon>
        <taxon>Viridiplantae</taxon>
        <taxon>Streptophyta</taxon>
        <taxon>Embryophyta</taxon>
        <taxon>Tracheophyta</taxon>
        <taxon>Spermatophyta</taxon>
        <taxon>Magnoliopsida</taxon>
        <taxon>eudicotyledons</taxon>
        <taxon>Gunneridae</taxon>
        <taxon>Pentapetalae</taxon>
        <taxon>Caryophyllales</taxon>
        <taxon>Cactineae</taxon>
        <taxon>Cactaceae</taxon>
        <taxon>Cactoideae</taxon>
        <taxon>Echinocereeae</taxon>
        <taxon>Carnegiea</taxon>
    </lineage>
</organism>
<keyword evidence="2" id="KW-1185">Reference proteome</keyword>
<evidence type="ECO:0000313" key="2">
    <source>
        <dbReference type="Proteomes" id="UP001153076"/>
    </source>
</evidence>
<dbReference type="SUPFAM" id="SSF54403">
    <property type="entry name" value="Cystatin/monellin"/>
    <property type="match status" value="1"/>
</dbReference>
<dbReference type="Proteomes" id="UP001153076">
    <property type="component" value="Unassembled WGS sequence"/>
</dbReference>